<comment type="caution">
    <text evidence="12">The sequence shown here is derived from an EMBL/GenBank/DDBJ whole genome shotgun (WGS) entry which is preliminary data.</text>
</comment>
<keyword evidence="5 8" id="KW-1133">Transmembrane helix</keyword>
<dbReference type="OrthoDB" id="2150324at2759"/>
<evidence type="ECO:0000256" key="7">
    <source>
        <dbReference type="SAM" id="MobiDB-lite"/>
    </source>
</evidence>
<comment type="similarity">
    <text evidence="2">Belongs to the CSC1 (TC 1.A.17) family.</text>
</comment>
<evidence type="ECO:0000256" key="6">
    <source>
        <dbReference type="ARBA" id="ARBA00023136"/>
    </source>
</evidence>
<dbReference type="InterPro" id="IPR045122">
    <property type="entry name" value="Csc1-like"/>
</dbReference>
<evidence type="ECO:0008006" key="14">
    <source>
        <dbReference type="Google" id="ProtNLM"/>
    </source>
</evidence>
<evidence type="ECO:0000313" key="13">
    <source>
        <dbReference type="Proteomes" id="UP000306050"/>
    </source>
</evidence>
<feature type="transmembrane region" description="Helical" evidence="8">
    <location>
        <begin position="124"/>
        <end position="146"/>
    </location>
</feature>
<protein>
    <recommendedName>
        <fullName evidence="14">DUF221-domain-containing protein</fullName>
    </recommendedName>
</protein>
<feature type="transmembrane region" description="Helical" evidence="8">
    <location>
        <begin position="657"/>
        <end position="677"/>
    </location>
</feature>
<dbReference type="KEGG" id="sgra:EX895_001313"/>
<dbReference type="PANTHER" id="PTHR13018">
    <property type="entry name" value="PROBABLE MEMBRANE PROTEIN DUF221-RELATED"/>
    <property type="match status" value="1"/>
</dbReference>
<sequence>MSQTSKVPNLVTRARESNGVVPSALIEQLNANGNTDLKKVWFSIVAFVGLGVFTLIAFQILRPNNKIVYAPKYKYAEEGKAPPKASEGFFGWLPPILKYKEHDLLPLIGLDGVTFLRFIRMMRWMLTTLAVLMSVVLMPVDIAYNIRNGGSNLVTNKLNYLNMSNVYGSYMWAHVGMSYVGTIVALSFIWYHYREMVRLRWAYFRSEEYQTSFHARTLMITDVTKRYQADNALGAVLSELKMPYPTTEVHIGRRVGLLPDLIEKHNDLVRELEHVLAKYLKNPNQLPSKRPTKTIGGFLGIGGERVDAIDYLTAQINRVEAAVLHQRETIQQKQPEMYGFASLAAVPYAHAAAKVLKGKKPGGMRITLAPPPTGIIWKNLTRSRASRAKSSFFGFFILLVLFFLNIFPLIIVSLLSNMAGLTSISWLGWLKNWQKKSPFTFAAVSGLGAPTIMGMASFFFPLAMRRIAKYRGVQTRYRLDRLLVGQYFGFLVVSQFLFFSLIGVVLSLVSQLVVEINHNSALKIIENLGRSAAYATKQQYLNQSNYWLTWLPLRGYLAVFDLAQVIKLMLVWIQKVFFGRTPRDVREYTKPPVFDYWMYYANFLFVAALAMIYAPLAPLVVVFSAIVFWANSFIYKYQLMYVFVTKHETGGMLWRPVINRLLVGIGFMQVILILAVVLDSQNYYQAIAALPPILMLIAFKIYCRRTFDSRFDWYIPNEAEIAASKIHGGDARHNRLQRRFGHPTLHSKLFTPMVHAKVKHLLPQVYKGRLDTGTAVVDGRKVETEQVAGGLKIAAIEEDQLEYDPSKDSDARSVMSGTTLGGMSMGGVGVGTPGSMGGPRGDYFKDQYANYMAGANMHGGEEFEMSNVAARDSRDNLLEKHNHSLYNESLDGTLAGTTYGGKSSPEAGMGAHGQYHGYSAATTPGLESGPAQQPMYADPYGQGGQSYAPRMGVNHSAQGSQTSLGSYGNLLYGGNAPAAAPTAGGYGSPGSQVAYGNGGRMASPAQAQQISPGTVIAPTTAQYHAGGYTTSPHNAQQPQRFMGAPPSRQASADYPYQPSGGYGQPPAQQAPGYAQHQQYQQHQQQQPYAGQARQAQSQGQQRGGGNMFHPPAHGSQPGSFYQQGGGYGYQR</sequence>
<evidence type="ECO:0000259" key="10">
    <source>
        <dbReference type="Pfam" id="PF13967"/>
    </source>
</evidence>
<evidence type="ECO:0000256" key="4">
    <source>
        <dbReference type="ARBA" id="ARBA00022692"/>
    </source>
</evidence>
<feature type="transmembrane region" description="Helical" evidence="8">
    <location>
        <begin position="484"/>
        <end position="509"/>
    </location>
</feature>
<evidence type="ECO:0000256" key="5">
    <source>
        <dbReference type="ARBA" id="ARBA00022989"/>
    </source>
</evidence>
<feature type="transmembrane region" description="Helical" evidence="8">
    <location>
        <begin position="619"/>
        <end position="637"/>
    </location>
</feature>
<dbReference type="Pfam" id="PF13967">
    <property type="entry name" value="RSN1_TM"/>
    <property type="match status" value="1"/>
</dbReference>
<evidence type="ECO:0000256" key="2">
    <source>
        <dbReference type="ARBA" id="ARBA00007779"/>
    </source>
</evidence>
<keyword evidence="3" id="KW-0813">Transport</keyword>
<proteinExistence type="inferred from homology"/>
<feature type="domain" description="CSC1/OSCA1-like 7TM region" evidence="9">
    <location>
        <begin position="391"/>
        <end position="674"/>
    </location>
</feature>
<feature type="domain" description="CSC1/OSCA1-like cytosolic" evidence="11">
    <location>
        <begin position="215"/>
        <end position="379"/>
    </location>
</feature>
<comment type="subcellular location">
    <subcellularLocation>
        <location evidence="1">Membrane</location>
        <topology evidence="1">Multi-pass membrane protein</topology>
    </subcellularLocation>
</comment>
<keyword evidence="6 8" id="KW-0472">Membrane</keyword>
<feature type="transmembrane region" description="Helical" evidence="8">
    <location>
        <begin position="40"/>
        <end position="61"/>
    </location>
</feature>
<feature type="region of interest" description="Disordered" evidence="7">
    <location>
        <begin position="1024"/>
        <end position="1131"/>
    </location>
</feature>
<dbReference type="RefSeq" id="XP_029741513.1">
    <property type="nucleotide sequence ID" value="XM_029881912.1"/>
</dbReference>
<feature type="transmembrane region" description="Helical" evidence="8">
    <location>
        <begin position="594"/>
        <end position="613"/>
    </location>
</feature>
<feature type="domain" description="CSC1/OSCA1-like N-terminal transmembrane" evidence="10">
    <location>
        <begin position="40"/>
        <end position="191"/>
    </location>
</feature>
<name>A0A4U7L1A1_9BASI</name>
<evidence type="ECO:0000313" key="12">
    <source>
        <dbReference type="EMBL" id="TKY89528.1"/>
    </source>
</evidence>
<gene>
    <name evidence="12" type="ORF">EX895_001313</name>
</gene>
<feature type="transmembrane region" description="Helical" evidence="8">
    <location>
        <begin position="683"/>
        <end position="703"/>
    </location>
</feature>
<feature type="transmembrane region" description="Helical" evidence="8">
    <location>
        <begin position="553"/>
        <end position="573"/>
    </location>
</feature>
<dbReference type="GeneID" id="40724208"/>
<evidence type="ECO:0000256" key="8">
    <source>
        <dbReference type="SAM" id="Phobius"/>
    </source>
</evidence>
<feature type="compositionally biased region" description="Polar residues" evidence="7">
    <location>
        <begin position="1024"/>
        <end position="1039"/>
    </location>
</feature>
<evidence type="ECO:0000259" key="9">
    <source>
        <dbReference type="Pfam" id="PF02714"/>
    </source>
</evidence>
<keyword evidence="4 8" id="KW-0812">Transmembrane</keyword>
<dbReference type="InterPro" id="IPR003864">
    <property type="entry name" value="CSC1/OSCA1-like_7TM"/>
</dbReference>
<feature type="transmembrane region" description="Helical" evidence="8">
    <location>
        <begin position="439"/>
        <end position="463"/>
    </location>
</feature>
<dbReference type="InterPro" id="IPR032880">
    <property type="entry name" value="CSC1/OSCA1-like_N"/>
</dbReference>
<feature type="region of interest" description="Disordered" evidence="7">
    <location>
        <begin position="889"/>
        <end position="911"/>
    </location>
</feature>
<dbReference type="Proteomes" id="UP000306050">
    <property type="component" value="Chromosome SGRAM_11"/>
</dbReference>
<feature type="compositionally biased region" description="Low complexity" evidence="7">
    <location>
        <begin position="1054"/>
        <end position="1100"/>
    </location>
</feature>
<dbReference type="InterPro" id="IPR027815">
    <property type="entry name" value="CSC1/OSCA1-like_cyt"/>
</dbReference>
<organism evidence="12 13">
    <name type="scientific">Sporisorium graminicola</name>
    <dbReference type="NCBI Taxonomy" id="280036"/>
    <lineage>
        <taxon>Eukaryota</taxon>
        <taxon>Fungi</taxon>
        <taxon>Dikarya</taxon>
        <taxon>Basidiomycota</taxon>
        <taxon>Ustilaginomycotina</taxon>
        <taxon>Ustilaginomycetes</taxon>
        <taxon>Ustilaginales</taxon>
        <taxon>Ustilaginaceae</taxon>
        <taxon>Sporisorium</taxon>
    </lineage>
</organism>
<keyword evidence="13" id="KW-1185">Reference proteome</keyword>
<evidence type="ECO:0000259" key="11">
    <source>
        <dbReference type="Pfam" id="PF14703"/>
    </source>
</evidence>
<feature type="transmembrane region" description="Helical" evidence="8">
    <location>
        <begin position="392"/>
        <end position="419"/>
    </location>
</feature>
<dbReference type="PANTHER" id="PTHR13018:SF149">
    <property type="entry name" value="DOMAIN PROTEIN, PUTATIVE (AFU_ORTHOLOGUE AFUA_3G11660)-RELATED"/>
    <property type="match status" value="1"/>
</dbReference>
<dbReference type="AlphaFoldDB" id="A0A4U7L1A1"/>
<dbReference type="Pfam" id="PF14703">
    <property type="entry name" value="PHM7_cyt"/>
    <property type="match status" value="1"/>
</dbReference>
<dbReference type="EMBL" id="SRRM01000004">
    <property type="protein sequence ID" value="TKY89528.1"/>
    <property type="molecule type" value="Genomic_DNA"/>
</dbReference>
<reference evidence="12 13" key="1">
    <citation type="submission" date="2019-05" db="EMBL/GenBank/DDBJ databases">
        <title>Sporisorium graminicola CBS 10092 draft sequencing and annotation.</title>
        <authorList>
            <person name="Solano-Gonzalez S."/>
            <person name="Caddick M.X."/>
            <person name="Darby A."/>
        </authorList>
    </citation>
    <scope>NUCLEOTIDE SEQUENCE [LARGE SCALE GENOMIC DNA]</scope>
    <source>
        <strain evidence="12 13">CBS 10092</strain>
    </source>
</reference>
<dbReference type="GO" id="GO:0005886">
    <property type="term" value="C:plasma membrane"/>
    <property type="evidence" value="ECO:0007669"/>
    <property type="project" value="TreeGrafter"/>
</dbReference>
<evidence type="ECO:0000256" key="1">
    <source>
        <dbReference type="ARBA" id="ARBA00004141"/>
    </source>
</evidence>
<accession>A0A4U7L1A1</accession>
<dbReference type="GO" id="GO:0005227">
    <property type="term" value="F:calcium-activated cation channel activity"/>
    <property type="evidence" value="ECO:0007669"/>
    <property type="project" value="InterPro"/>
</dbReference>
<dbReference type="Pfam" id="PF02714">
    <property type="entry name" value="RSN1_7TM"/>
    <property type="match status" value="1"/>
</dbReference>
<feature type="transmembrane region" description="Helical" evidence="8">
    <location>
        <begin position="166"/>
        <end position="191"/>
    </location>
</feature>
<evidence type="ECO:0000256" key="3">
    <source>
        <dbReference type="ARBA" id="ARBA00022448"/>
    </source>
</evidence>